<dbReference type="EMBL" id="JAROCF010000002">
    <property type="protein sequence ID" value="MDN4616401.1"/>
    <property type="molecule type" value="Genomic_DNA"/>
</dbReference>
<keyword evidence="3" id="KW-1185">Reference proteome</keyword>
<protein>
    <submittedName>
        <fullName evidence="2">Uncharacterized protein</fullName>
    </submittedName>
</protein>
<evidence type="ECO:0000313" key="3">
    <source>
        <dbReference type="Proteomes" id="UP001174208"/>
    </source>
</evidence>
<organism evidence="2 3">
    <name type="scientific">Leifsonia williamsii</name>
    <dbReference type="NCBI Taxonomy" id="3035919"/>
    <lineage>
        <taxon>Bacteria</taxon>
        <taxon>Bacillati</taxon>
        <taxon>Actinomycetota</taxon>
        <taxon>Actinomycetes</taxon>
        <taxon>Micrococcales</taxon>
        <taxon>Microbacteriaceae</taxon>
        <taxon>Leifsonia</taxon>
    </lineage>
</organism>
<gene>
    <name evidence="2" type="ORF">P5G50_18290</name>
</gene>
<reference evidence="2" key="1">
    <citation type="submission" date="2023-06" db="EMBL/GenBank/DDBJ databases">
        <title>MT1 and MT2 Draft Genomes of Novel Species.</title>
        <authorList>
            <person name="Venkateswaran K."/>
        </authorList>
    </citation>
    <scope>NUCLEOTIDE SEQUENCE</scope>
    <source>
        <strain evidence="2">F6_8S_P_1B</strain>
    </source>
</reference>
<name>A0ABT8KG23_9MICO</name>
<sequence>MDGNRAIVDFGDGRVPADMGMTVLPEVNDSVWILTIDGKDPLVMGFTIPRPGEGTVTSIAGTLVTVSTSLGKVDAQCGFTVGVGDLVKLYWNDGPYVVGPLPSPTTPGEVPSAPDGGPKERTQVFTATESGSYRGRWWTPQVRAGDTNQGIWAYGAKIPGTIPGSATILSVEVFQSIVSTNGAPAIFGLHGFSSVSGAPAPSFGPQQPVGISGGFVPLPTSWGDSLKAGGGYLGVGVNHGGDTIFNSVAADGMSGALRIRYRA</sequence>
<comment type="caution">
    <text evidence="2">The sequence shown here is derived from an EMBL/GenBank/DDBJ whole genome shotgun (WGS) entry which is preliminary data.</text>
</comment>
<accession>A0ABT8KG23</accession>
<dbReference type="RefSeq" id="WP_301209580.1">
    <property type="nucleotide sequence ID" value="NZ_JAROCF010000002.1"/>
</dbReference>
<evidence type="ECO:0000256" key="1">
    <source>
        <dbReference type="SAM" id="MobiDB-lite"/>
    </source>
</evidence>
<evidence type="ECO:0000313" key="2">
    <source>
        <dbReference type="EMBL" id="MDN4616401.1"/>
    </source>
</evidence>
<proteinExistence type="predicted"/>
<feature type="region of interest" description="Disordered" evidence="1">
    <location>
        <begin position="101"/>
        <end position="120"/>
    </location>
</feature>
<dbReference type="Proteomes" id="UP001174208">
    <property type="component" value="Unassembled WGS sequence"/>
</dbReference>